<dbReference type="InterPro" id="IPR050832">
    <property type="entry name" value="Bact_Acetyltransf"/>
</dbReference>
<dbReference type="EMBL" id="AUBJ02000001">
    <property type="protein sequence ID" value="MCP2330018.1"/>
    <property type="molecule type" value="Genomic_DNA"/>
</dbReference>
<reference evidence="4 5" key="1">
    <citation type="submission" date="2022-06" db="EMBL/GenBank/DDBJ databases">
        <title>Genomic Encyclopedia of Type Strains, Phase I: the one thousand microbial genomes (KMG-I) project.</title>
        <authorList>
            <person name="Kyrpides N."/>
        </authorList>
    </citation>
    <scope>NUCLEOTIDE SEQUENCE [LARGE SCALE GENOMIC DNA]</scope>
    <source>
        <strain evidence="4 5">DSM 43889</strain>
    </source>
</reference>
<comment type="caution">
    <text evidence="4">The sequence shown here is derived from an EMBL/GenBank/DDBJ whole genome shotgun (WGS) entry which is preliminary data.</text>
</comment>
<keyword evidence="5" id="KW-1185">Reference proteome</keyword>
<proteinExistence type="predicted"/>
<keyword evidence="1" id="KW-0808">Transferase</keyword>
<keyword evidence="4" id="KW-0689">Ribosomal protein</keyword>
<name>A0ABT1JC47_ACTCY</name>
<dbReference type="Gene3D" id="3.40.630.30">
    <property type="match status" value="1"/>
</dbReference>
<sequence>MSSVPAGPARWVIQPQDVRAAESVAVSRTYYRDIVDRYFLVRRGRPATTAEWETALADEPSDDLTPPHGEFLLARWAGTTAGCVGVRVLDPLTAELTRLFVLPDHRGRGLGARLLSAAEDAARDLGATRMRLDTRADLVEARSLYTSRGFREIPAYSNAPYSDHWFEKSLAGGEAAPVRGDQSSRS</sequence>
<dbReference type="RefSeq" id="WP_026418829.1">
    <property type="nucleotide sequence ID" value="NZ_AUBJ02000001.1"/>
</dbReference>
<dbReference type="Proteomes" id="UP000791080">
    <property type="component" value="Unassembled WGS sequence"/>
</dbReference>
<dbReference type="Pfam" id="PF00583">
    <property type="entry name" value="Acetyltransf_1"/>
    <property type="match status" value="1"/>
</dbReference>
<feature type="domain" description="N-acetyltransferase" evidence="3">
    <location>
        <begin position="24"/>
        <end position="171"/>
    </location>
</feature>
<dbReference type="PROSITE" id="PS51186">
    <property type="entry name" value="GNAT"/>
    <property type="match status" value="1"/>
</dbReference>
<keyword evidence="2" id="KW-0012">Acyltransferase</keyword>
<evidence type="ECO:0000256" key="2">
    <source>
        <dbReference type="ARBA" id="ARBA00023315"/>
    </source>
</evidence>
<evidence type="ECO:0000259" key="3">
    <source>
        <dbReference type="PROSITE" id="PS51186"/>
    </source>
</evidence>
<dbReference type="PANTHER" id="PTHR43877:SF2">
    <property type="entry name" value="AMINOALKYLPHOSPHONATE N-ACETYLTRANSFERASE-RELATED"/>
    <property type="match status" value="1"/>
</dbReference>
<evidence type="ECO:0000313" key="5">
    <source>
        <dbReference type="Proteomes" id="UP000791080"/>
    </source>
</evidence>
<dbReference type="CDD" id="cd04301">
    <property type="entry name" value="NAT_SF"/>
    <property type="match status" value="1"/>
</dbReference>
<keyword evidence="4" id="KW-0687">Ribonucleoprotein</keyword>
<evidence type="ECO:0000313" key="4">
    <source>
        <dbReference type="EMBL" id="MCP2330018.1"/>
    </source>
</evidence>
<evidence type="ECO:0000256" key="1">
    <source>
        <dbReference type="ARBA" id="ARBA00022679"/>
    </source>
</evidence>
<dbReference type="SUPFAM" id="SSF55729">
    <property type="entry name" value="Acyl-CoA N-acyltransferases (Nat)"/>
    <property type="match status" value="1"/>
</dbReference>
<organism evidence="4 5">
    <name type="scientific">Actinoalloteichus caeruleus DSM 43889</name>
    <dbReference type="NCBI Taxonomy" id="1120930"/>
    <lineage>
        <taxon>Bacteria</taxon>
        <taxon>Bacillati</taxon>
        <taxon>Actinomycetota</taxon>
        <taxon>Actinomycetes</taxon>
        <taxon>Pseudonocardiales</taxon>
        <taxon>Pseudonocardiaceae</taxon>
        <taxon>Actinoalloteichus</taxon>
        <taxon>Actinoalloteichus cyanogriseus</taxon>
    </lineage>
</organism>
<accession>A0ABT1JC47</accession>
<dbReference type="InterPro" id="IPR016181">
    <property type="entry name" value="Acyl_CoA_acyltransferase"/>
</dbReference>
<dbReference type="PANTHER" id="PTHR43877">
    <property type="entry name" value="AMINOALKYLPHOSPHONATE N-ACETYLTRANSFERASE-RELATED-RELATED"/>
    <property type="match status" value="1"/>
</dbReference>
<dbReference type="GO" id="GO:0005840">
    <property type="term" value="C:ribosome"/>
    <property type="evidence" value="ECO:0007669"/>
    <property type="project" value="UniProtKB-KW"/>
</dbReference>
<protein>
    <submittedName>
        <fullName evidence="4">Ribosomal protein S18 acetylase RimI</fullName>
    </submittedName>
</protein>
<dbReference type="InterPro" id="IPR000182">
    <property type="entry name" value="GNAT_dom"/>
</dbReference>
<gene>
    <name evidence="4" type="ORF">G443_000288</name>
</gene>